<evidence type="ECO:0000256" key="3">
    <source>
        <dbReference type="ARBA" id="ARBA00022553"/>
    </source>
</evidence>
<dbReference type="EMBL" id="JBHTHX010000485">
    <property type="protein sequence ID" value="MFD0885990.1"/>
    <property type="molecule type" value="Genomic_DNA"/>
</dbReference>
<evidence type="ECO:0000256" key="1">
    <source>
        <dbReference type="ARBA" id="ARBA00000085"/>
    </source>
</evidence>
<dbReference type="GO" id="GO:0016301">
    <property type="term" value="F:kinase activity"/>
    <property type="evidence" value="ECO:0007669"/>
    <property type="project" value="UniProtKB-KW"/>
</dbReference>
<dbReference type="InterPro" id="IPR011712">
    <property type="entry name" value="Sig_transdc_His_kin_sub3_dim/P"/>
</dbReference>
<dbReference type="InterPro" id="IPR050482">
    <property type="entry name" value="Sensor_HK_TwoCompSys"/>
</dbReference>
<comment type="caution">
    <text evidence="12">The sequence shown here is derived from an EMBL/GenBank/DDBJ whole genome shotgun (WGS) entry which is preliminary data.</text>
</comment>
<keyword evidence="10" id="KW-0472">Membrane</keyword>
<keyword evidence="10" id="KW-0812">Transmembrane</keyword>
<keyword evidence="3" id="KW-0597">Phosphoprotein</keyword>
<feature type="transmembrane region" description="Helical" evidence="10">
    <location>
        <begin position="140"/>
        <end position="161"/>
    </location>
</feature>
<accession>A0ABW3DQ13</accession>
<name>A0ABW3DQ13_9ACTN</name>
<keyword evidence="4" id="KW-0808">Transferase</keyword>
<evidence type="ECO:0000259" key="11">
    <source>
        <dbReference type="Pfam" id="PF07730"/>
    </source>
</evidence>
<evidence type="ECO:0000256" key="6">
    <source>
        <dbReference type="ARBA" id="ARBA00022777"/>
    </source>
</evidence>
<proteinExistence type="predicted"/>
<dbReference type="PANTHER" id="PTHR24421">
    <property type="entry name" value="NITRATE/NITRITE SENSOR PROTEIN NARX-RELATED"/>
    <property type="match status" value="1"/>
</dbReference>
<keyword evidence="8" id="KW-0902">Two-component regulatory system</keyword>
<organism evidence="12 13">
    <name type="scientific">Streptosporangium algeriense</name>
    <dbReference type="NCBI Taxonomy" id="1682748"/>
    <lineage>
        <taxon>Bacteria</taxon>
        <taxon>Bacillati</taxon>
        <taxon>Actinomycetota</taxon>
        <taxon>Actinomycetes</taxon>
        <taxon>Streptosporangiales</taxon>
        <taxon>Streptosporangiaceae</taxon>
        <taxon>Streptosporangium</taxon>
    </lineage>
</organism>
<evidence type="ECO:0000256" key="8">
    <source>
        <dbReference type="ARBA" id="ARBA00023012"/>
    </source>
</evidence>
<dbReference type="PANTHER" id="PTHR24421:SF10">
    <property type="entry name" value="NITRATE_NITRITE SENSOR PROTEIN NARQ"/>
    <property type="match status" value="1"/>
</dbReference>
<feature type="transmembrane region" description="Helical" evidence="10">
    <location>
        <begin position="41"/>
        <end position="58"/>
    </location>
</feature>
<dbReference type="Pfam" id="PF07730">
    <property type="entry name" value="HisKA_3"/>
    <property type="match status" value="1"/>
</dbReference>
<gene>
    <name evidence="12" type="ORF">ACFQ08_15700</name>
</gene>
<dbReference type="InterPro" id="IPR036890">
    <property type="entry name" value="HATPase_C_sf"/>
</dbReference>
<evidence type="ECO:0000313" key="13">
    <source>
        <dbReference type="Proteomes" id="UP001597024"/>
    </source>
</evidence>
<keyword evidence="6 12" id="KW-0418">Kinase</keyword>
<feature type="transmembrane region" description="Helical" evidence="10">
    <location>
        <begin position="65"/>
        <end position="84"/>
    </location>
</feature>
<reference evidence="13" key="1">
    <citation type="journal article" date="2019" name="Int. J. Syst. Evol. Microbiol.">
        <title>The Global Catalogue of Microorganisms (GCM) 10K type strain sequencing project: providing services to taxonomists for standard genome sequencing and annotation.</title>
        <authorList>
            <consortium name="The Broad Institute Genomics Platform"/>
            <consortium name="The Broad Institute Genome Sequencing Center for Infectious Disease"/>
            <person name="Wu L."/>
            <person name="Ma J."/>
        </authorList>
    </citation>
    <scope>NUCLEOTIDE SEQUENCE [LARGE SCALE GENOMIC DNA]</scope>
    <source>
        <strain evidence="13">CCUG 62974</strain>
    </source>
</reference>
<evidence type="ECO:0000256" key="10">
    <source>
        <dbReference type="SAM" id="Phobius"/>
    </source>
</evidence>
<evidence type="ECO:0000313" key="12">
    <source>
        <dbReference type="EMBL" id="MFD0885990.1"/>
    </source>
</evidence>
<protein>
    <recommendedName>
        <fullName evidence="2">histidine kinase</fullName>
        <ecNumber evidence="2">2.7.13.3</ecNumber>
    </recommendedName>
</protein>
<comment type="catalytic activity">
    <reaction evidence="1">
        <text>ATP + protein L-histidine = ADP + protein N-phospho-L-histidine.</text>
        <dbReference type="EC" id="2.7.13.3"/>
    </reaction>
</comment>
<dbReference type="EC" id="2.7.13.3" evidence="2"/>
<evidence type="ECO:0000256" key="9">
    <source>
        <dbReference type="SAM" id="MobiDB-lite"/>
    </source>
</evidence>
<sequence length="408" mass="43289">MGETHRIVYWIQRLSEIALIGWLGLLLLLDVMAVVTLPGDPVVWLGPVCGAIGILAVLWRRTRRISGLVTLLVASFVTTLLIGASGANGLPSFAETGSLLILTIAGLRWIEPISKAAMFSIASVVVLESAAGRLREDTAALAVGFLVFVGWSVAAGVGAYLRFQLERRKEAVNSVRRAERLELARELHDLVAHHITGIVVQAQAAKIVAEHKPEAVVPALDAIAGAGADALTSMRRLVSVLRAQDGAARSPGSTLMDMRTLVERFSAGGPQVAFDIGQGINDETMAPEVLTTLHRVLQEALTNVRRHAPGTGWVEADLRLGGPPDGPPGAPPGRREQHQNGHGARWVWLRVRNYGSATDTRISRLGGGFGLVGMSERVEALGGRLTAGHTYTGAWEVVAGFPVSLGGA</sequence>
<dbReference type="Proteomes" id="UP001597024">
    <property type="component" value="Unassembled WGS sequence"/>
</dbReference>
<feature type="transmembrane region" description="Helical" evidence="10">
    <location>
        <begin position="14"/>
        <end position="35"/>
    </location>
</feature>
<dbReference type="CDD" id="cd16917">
    <property type="entry name" value="HATPase_UhpB-NarQ-NarX-like"/>
    <property type="match status" value="1"/>
</dbReference>
<feature type="region of interest" description="Disordered" evidence="9">
    <location>
        <begin position="316"/>
        <end position="341"/>
    </location>
</feature>
<keyword evidence="10" id="KW-1133">Transmembrane helix</keyword>
<keyword evidence="13" id="KW-1185">Reference proteome</keyword>
<evidence type="ECO:0000256" key="7">
    <source>
        <dbReference type="ARBA" id="ARBA00022840"/>
    </source>
</evidence>
<evidence type="ECO:0000256" key="4">
    <source>
        <dbReference type="ARBA" id="ARBA00022679"/>
    </source>
</evidence>
<feature type="domain" description="Signal transduction histidine kinase subgroup 3 dimerisation and phosphoacceptor" evidence="11">
    <location>
        <begin position="179"/>
        <end position="244"/>
    </location>
</feature>
<keyword evidence="5" id="KW-0547">Nucleotide-binding</keyword>
<dbReference type="SUPFAM" id="SSF55874">
    <property type="entry name" value="ATPase domain of HSP90 chaperone/DNA topoisomerase II/histidine kinase"/>
    <property type="match status" value="1"/>
</dbReference>
<dbReference type="Gene3D" id="1.20.5.1930">
    <property type="match status" value="1"/>
</dbReference>
<dbReference type="Gene3D" id="3.30.565.10">
    <property type="entry name" value="Histidine kinase-like ATPase, C-terminal domain"/>
    <property type="match status" value="1"/>
</dbReference>
<evidence type="ECO:0000256" key="5">
    <source>
        <dbReference type="ARBA" id="ARBA00022741"/>
    </source>
</evidence>
<keyword evidence="7" id="KW-0067">ATP-binding</keyword>
<evidence type="ECO:0000256" key="2">
    <source>
        <dbReference type="ARBA" id="ARBA00012438"/>
    </source>
</evidence>